<dbReference type="PANTHER" id="PTHR30514">
    <property type="entry name" value="GLUCOKINASE"/>
    <property type="match status" value="1"/>
</dbReference>
<dbReference type="GO" id="GO:0003677">
    <property type="term" value="F:DNA binding"/>
    <property type="evidence" value="ECO:0007669"/>
    <property type="project" value="UniProtKB-KW"/>
</dbReference>
<dbReference type="STRING" id="464029.SAMN02982989_0070"/>
<dbReference type="InterPro" id="IPR036388">
    <property type="entry name" value="WH-like_DNA-bd_sf"/>
</dbReference>
<name>A0A1X7DXU1_9HYPH</name>
<dbReference type="Gene3D" id="3.40.50.10490">
    <property type="entry name" value="Glucose-6-phosphate isomerase like protein, domain 1"/>
    <property type="match status" value="1"/>
</dbReference>
<dbReference type="Pfam" id="PF01418">
    <property type="entry name" value="HTH_6"/>
    <property type="match status" value="1"/>
</dbReference>
<evidence type="ECO:0000259" key="5">
    <source>
        <dbReference type="PROSITE" id="PS51464"/>
    </source>
</evidence>
<keyword evidence="7" id="KW-1185">Reference proteome</keyword>
<keyword evidence="3" id="KW-0804">Transcription</keyword>
<evidence type="ECO:0000256" key="1">
    <source>
        <dbReference type="ARBA" id="ARBA00023015"/>
    </source>
</evidence>
<proteinExistence type="predicted"/>
<dbReference type="InterPro" id="IPR009057">
    <property type="entry name" value="Homeodomain-like_sf"/>
</dbReference>
<sequence length="280" mass="31231">MQLAERVQTVAETLTPAERKLVKEIISKPRDVALGTALELARKMGVHQATAGRLARKLGFETYSDFRDAIRDEFIVKTDPALRVRKTLEISRGQSILDLLIQQEVEALSRLTAYIDESRLNDAAKTISECRRIFIFARGNAETLAVLMDRRLRRMAFETVVISGDSRDIAEQILTMGRQDALILFAFRRQPDAYIPLMEHVRKVGARSIVISGAVGPSLSPQGDHLLSAPRAGKTDAFQTLTVPMAICNGLILSIAQFDEKRSLIQLETLGELIASFDRR</sequence>
<dbReference type="SUPFAM" id="SSF53697">
    <property type="entry name" value="SIS domain"/>
    <property type="match status" value="1"/>
</dbReference>
<dbReference type="Gene3D" id="1.10.10.10">
    <property type="entry name" value="Winged helix-like DNA-binding domain superfamily/Winged helix DNA-binding domain"/>
    <property type="match status" value="1"/>
</dbReference>
<evidence type="ECO:0000313" key="7">
    <source>
        <dbReference type="Proteomes" id="UP000192903"/>
    </source>
</evidence>
<keyword evidence="1" id="KW-0805">Transcription regulation</keyword>
<dbReference type="GO" id="GO:0003700">
    <property type="term" value="F:DNA-binding transcription factor activity"/>
    <property type="evidence" value="ECO:0007669"/>
    <property type="project" value="InterPro"/>
</dbReference>
<dbReference type="GO" id="GO:1901135">
    <property type="term" value="P:carbohydrate derivative metabolic process"/>
    <property type="evidence" value="ECO:0007669"/>
    <property type="project" value="InterPro"/>
</dbReference>
<dbReference type="AlphaFoldDB" id="A0A1X7DXU1"/>
<dbReference type="EMBL" id="FXAF01000004">
    <property type="protein sequence ID" value="SMF23521.1"/>
    <property type="molecule type" value="Genomic_DNA"/>
</dbReference>
<dbReference type="RefSeq" id="WP_085421368.1">
    <property type="nucleotide sequence ID" value="NZ_FXAF01000004.1"/>
</dbReference>
<gene>
    <name evidence="6" type="ORF">SAMN02982989_0070</name>
</gene>
<reference evidence="7" key="1">
    <citation type="submission" date="2017-04" db="EMBL/GenBank/DDBJ databases">
        <authorList>
            <person name="Varghese N."/>
            <person name="Submissions S."/>
        </authorList>
    </citation>
    <scope>NUCLEOTIDE SEQUENCE [LARGE SCALE GENOMIC DNA]</scope>
    <source>
        <strain evidence="7">B4P</strain>
    </source>
</reference>
<accession>A0A1X7DXU1</accession>
<dbReference type="PROSITE" id="PS51071">
    <property type="entry name" value="HTH_RPIR"/>
    <property type="match status" value="1"/>
</dbReference>
<keyword evidence="2" id="KW-0238">DNA-binding</keyword>
<evidence type="ECO:0000256" key="2">
    <source>
        <dbReference type="ARBA" id="ARBA00023125"/>
    </source>
</evidence>
<dbReference type="OrthoDB" id="3574600at2"/>
<dbReference type="Pfam" id="PF01380">
    <property type="entry name" value="SIS"/>
    <property type="match status" value="1"/>
</dbReference>
<dbReference type="PROSITE" id="PS51464">
    <property type="entry name" value="SIS"/>
    <property type="match status" value="1"/>
</dbReference>
<dbReference type="PANTHER" id="PTHR30514:SF18">
    <property type="entry name" value="RPIR-FAMILY TRANSCRIPTIONAL REGULATOR"/>
    <property type="match status" value="1"/>
</dbReference>
<dbReference type="SUPFAM" id="SSF46689">
    <property type="entry name" value="Homeodomain-like"/>
    <property type="match status" value="1"/>
</dbReference>
<dbReference type="InterPro" id="IPR000281">
    <property type="entry name" value="HTH_RpiR"/>
</dbReference>
<dbReference type="GO" id="GO:0097367">
    <property type="term" value="F:carbohydrate derivative binding"/>
    <property type="evidence" value="ECO:0007669"/>
    <property type="project" value="InterPro"/>
</dbReference>
<dbReference type="Proteomes" id="UP000192903">
    <property type="component" value="Unassembled WGS sequence"/>
</dbReference>
<evidence type="ECO:0000313" key="6">
    <source>
        <dbReference type="EMBL" id="SMF23521.1"/>
    </source>
</evidence>
<dbReference type="InterPro" id="IPR047640">
    <property type="entry name" value="RpiR-like"/>
</dbReference>
<feature type="domain" description="HTH rpiR-type" evidence="4">
    <location>
        <begin position="1"/>
        <end position="77"/>
    </location>
</feature>
<dbReference type="InterPro" id="IPR035472">
    <property type="entry name" value="RpiR-like_SIS"/>
</dbReference>
<protein>
    <submittedName>
        <fullName evidence="6">Transcriptional regulator, RpiR family</fullName>
    </submittedName>
</protein>
<feature type="domain" description="SIS" evidence="5">
    <location>
        <begin position="123"/>
        <end position="261"/>
    </location>
</feature>
<evidence type="ECO:0000259" key="4">
    <source>
        <dbReference type="PROSITE" id="PS51071"/>
    </source>
</evidence>
<dbReference type="CDD" id="cd05013">
    <property type="entry name" value="SIS_RpiR"/>
    <property type="match status" value="1"/>
</dbReference>
<organism evidence="6 7">
    <name type="scientific">Xaviernesmea oryzae</name>
    <dbReference type="NCBI Taxonomy" id="464029"/>
    <lineage>
        <taxon>Bacteria</taxon>
        <taxon>Pseudomonadati</taxon>
        <taxon>Pseudomonadota</taxon>
        <taxon>Alphaproteobacteria</taxon>
        <taxon>Hyphomicrobiales</taxon>
        <taxon>Rhizobiaceae</taxon>
        <taxon>Rhizobium/Agrobacterium group</taxon>
        <taxon>Xaviernesmea</taxon>
    </lineage>
</organism>
<evidence type="ECO:0000256" key="3">
    <source>
        <dbReference type="ARBA" id="ARBA00023163"/>
    </source>
</evidence>
<dbReference type="InterPro" id="IPR001347">
    <property type="entry name" value="SIS_dom"/>
</dbReference>
<dbReference type="InterPro" id="IPR046348">
    <property type="entry name" value="SIS_dom_sf"/>
</dbReference>